<gene>
    <name evidence="4" type="ORF">FSP39_012191</name>
</gene>
<dbReference type="AlphaFoldDB" id="A0AA89BWA4"/>
<name>A0AA89BWA4_PINIB</name>
<protein>
    <recommendedName>
        <fullName evidence="3">C-type lectin domain-containing protein</fullName>
    </recommendedName>
</protein>
<dbReference type="SUPFAM" id="SSF56436">
    <property type="entry name" value="C-type lectin-like"/>
    <property type="match status" value="1"/>
</dbReference>
<dbReference type="SMART" id="SM00034">
    <property type="entry name" value="CLECT"/>
    <property type="match status" value="1"/>
</dbReference>
<feature type="signal peptide" evidence="2">
    <location>
        <begin position="1"/>
        <end position="26"/>
    </location>
</feature>
<dbReference type="PANTHER" id="PTHR22801:SF63">
    <property type="entry name" value="C-TYPE LECTIN DOMAIN-CONTAINING PROTEIN"/>
    <property type="match status" value="1"/>
</dbReference>
<dbReference type="InterPro" id="IPR050801">
    <property type="entry name" value="Ca-Dep_Lectins_ImmuneDev"/>
</dbReference>
<dbReference type="PROSITE" id="PS50041">
    <property type="entry name" value="C_TYPE_LECTIN_2"/>
    <property type="match status" value="1"/>
</dbReference>
<keyword evidence="5" id="KW-1185">Reference proteome</keyword>
<reference evidence="4" key="1">
    <citation type="submission" date="2019-08" db="EMBL/GenBank/DDBJ databases">
        <title>The improved chromosome-level genome for the pearl oyster Pinctada fucata martensii using PacBio sequencing and Hi-C.</title>
        <authorList>
            <person name="Zheng Z."/>
        </authorList>
    </citation>
    <scope>NUCLEOTIDE SEQUENCE</scope>
    <source>
        <strain evidence="4">ZZ-2019</strain>
        <tissue evidence="4">Adductor muscle</tissue>
    </source>
</reference>
<dbReference type="CDD" id="cd00037">
    <property type="entry name" value="CLECT"/>
    <property type="match status" value="1"/>
</dbReference>
<dbReference type="Proteomes" id="UP001186944">
    <property type="component" value="Unassembled WGS sequence"/>
</dbReference>
<dbReference type="EMBL" id="VSWD01000009">
    <property type="protein sequence ID" value="KAK3093173.1"/>
    <property type="molecule type" value="Genomic_DNA"/>
</dbReference>
<sequence length="244" mass="28573">MDSLCKYRLKLFLISACLAHVKFIDCQQLLSIPDEKCFESPWVTRWTNDVRAYVIQIYELFTEYDELVSEDINATLSVSQRLKKAIAELQMIVKDLPKSPAKKDERIQKMYTGHKSSENCQLFMFGDTVYFVSDFRLTWLEAWSFCRSKGALLVNIPNSTISRYLISKLDPYNGDFWIGGIWAPGGYLWRTEFGYSPMTWSNWAPGEPNRKDQNCVQLWKNAGHKWDDYDCEFRKTFICSRTLP</sequence>
<accession>A0AA89BWA4</accession>
<keyword evidence="1" id="KW-1015">Disulfide bond</keyword>
<dbReference type="PANTHER" id="PTHR22801">
    <property type="entry name" value="LITHOSTATHINE"/>
    <property type="match status" value="1"/>
</dbReference>
<evidence type="ECO:0000313" key="4">
    <source>
        <dbReference type="EMBL" id="KAK3093173.1"/>
    </source>
</evidence>
<dbReference type="Gene3D" id="3.10.100.10">
    <property type="entry name" value="Mannose-Binding Protein A, subunit A"/>
    <property type="match status" value="1"/>
</dbReference>
<feature type="domain" description="C-type lectin" evidence="3">
    <location>
        <begin position="125"/>
        <end position="240"/>
    </location>
</feature>
<dbReference type="InterPro" id="IPR001304">
    <property type="entry name" value="C-type_lectin-like"/>
</dbReference>
<evidence type="ECO:0000313" key="5">
    <source>
        <dbReference type="Proteomes" id="UP001186944"/>
    </source>
</evidence>
<organism evidence="4 5">
    <name type="scientific">Pinctada imbricata</name>
    <name type="common">Atlantic pearl-oyster</name>
    <name type="synonym">Pinctada martensii</name>
    <dbReference type="NCBI Taxonomy" id="66713"/>
    <lineage>
        <taxon>Eukaryota</taxon>
        <taxon>Metazoa</taxon>
        <taxon>Spiralia</taxon>
        <taxon>Lophotrochozoa</taxon>
        <taxon>Mollusca</taxon>
        <taxon>Bivalvia</taxon>
        <taxon>Autobranchia</taxon>
        <taxon>Pteriomorphia</taxon>
        <taxon>Pterioida</taxon>
        <taxon>Pterioidea</taxon>
        <taxon>Pteriidae</taxon>
        <taxon>Pinctada</taxon>
    </lineage>
</organism>
<feature type="chain" id="PRO_5041641902" description="C-type lectin domain-containing protein" evidence="2">
    <location>
        <begin position="27"/>
        <end position="244"/>
    </location>
</feature>
<dbReference type="InterPro" id="IPR018378">
    <property type="entry name" value="C-type_lectin_CS"/>
</dbReference>
<evidence type="ECO:0000259" key="3">
    <source>
        <dbReference type="PROSITE" id="PS50041"/>
    </source>
</evidence>
<evidence type="ECO:0000256" key="2">
    <source>
        <dbReference type="SAM" id="SignalP"/>
    </source>
</evidence>
<evidence type="ECO:0000256" key="1">
    <source>
        <dbReference type="ARBA" id="ARBA00023157"/>
    </source>
</evidence>
<comment type="caution">
    <text evidence="4">The sequence shown here is derived from an EMBL/GenBank/DDBJ whole genome shotgun (WGS) entry which is preliminary data.</text>
</comment>
<dbReference type="Pfam" id="PF00059">
    <property type="entry name" value="Lectin_C"/>
    <property type="match status" value="1"/>
</dbReference>
<dbReference type="InterPro" id="IPR016187">
    <property type="entry name" value="CTDL_fold"/>
</dbReference>
<proteinExistence type="predicted"/>
<dbReference type="PROSITE" id="PS00615">
    <property type="entry name" value="C_TYPE_LECTIN_1"/>
    <property type="match status" value="1"/>
</dbReference>
<dbReference type="InterPro" id="IPR016186">
    <property type="entry name" value="C-type_lectin-like/link_sf"/>
</dbReference>
<keyword evidence="2" id="KW-0732">Signal</keyword>